<organism evidence="1 2">
    <name type="scientific">Rhizophagus irregularis</name>
    <dbReference type="NCBI Taxonomy" id="588596"/>
    <lineage>
        <taxon>Eukaryota</taxon>
        <taxon>Fungi</taxon>
        <taxon>Fungi incertae sedis</taxon>
        <taxon>Mucoromycota</taxon>
        <taxon>Glomeromycotina</taxon>
        <taxon>Glomeromycetes</taxon>
        <taxon>Glomerales</taxon>
        <taxon>Glomeraceae</taxon>
        <taxon>Rhizophagus</taxon>
    </lineage>
</organism>
<dbReference type="Proteomes" id="UP000234323">
    <property type="component" value="Unassembled WGS sequence"/>
</dbReference>
<dbReference type="AlphaFoldDB" id="A0A2I1HH38"/>
<reference evidence="1 2" key="1">
    <citation type="submission" date="2015-10" db="EMBL/GenBank/DDBJ databases">
        <title>Genome analyses suggest a sexual origin of heterokaryosis in a supposedly ancient asexual fungus.</title>
        <authorList>
            <person name="Ropars J."/>
            <person name="Sedzielewska K."/>
            <person name="Noel J."/>
            <person name="Charron P."/>
            <person name="Farinelli L."/>
            <person name="Marton T."/>
            <person name="Kruger M."/>
            <person name="Pelin A."/>
            <person name="Brachmann A."/>
            <person name="Corradi N."/>
        </authorList>
    </citation>
    <scope>NUCLEOTIDE SEQUENCE [LARGE SCALE GENOMIC DNA]</scope>
    <source>
        <strain evidence="1 2">A4</strain>
    </source>
</reference>
<evidence type="ECO:0000313" key="1">
    <source>
        <dbReference type="EMBL" id="PKY58189.1"/>
    </source>
</evidence>
<keyword evidence="2" id="KW-1185">Reference proteome</keyword>
<gene>
    <name evidence="1" type="ORF">RhiirA4_132495</name>
</gene>
<accession>A0A2I1HH38</accession>
<comment type="caution">
    <text evidence="1">The sequence shown here is derived from an EMBL/GenBank/DDBJ whole genome shotgun (WGS) entry which is preliminary data.</text>
</comment>
<sequence>MFIHHFCCKIDDSRHIFCVKLLTIDMYRDCDYEIHEGRESIIEFVRPIQQKEADVRRLTVWD</sequence>
<protein>
    <submittedName>
        <fullName evidence="1">Uncharacterized protein</fullName>
    </submittedName>
</protein>
<name>A0A2I1HH38_9GLOM</name>
<dbReference type="EMBL" id="LLXI01002889">
    <property type="protein sequence ID" value="PKY58189.1"/>
    <property type="molecule type" value="Genomic_DNA"/>
</dbReference>
<evidence type="ECO:0000313" key="2">
    <source>
        <dbReference type="Proteomes" id="UP000234323"/>
    </source>
</evidence>
<proteinExistence type="predicted"/>